<dbReference type="EMBL" id="JR044242">
    <property type="protein sequence ID" value="AEY59851.1"/>
    <property type="molecule type" value="mRNA"/>
</dbReference>
<keyword evidence="1" id="KW-0560">Oxidoreductase</keyword>
<dbReference type="InterPro" id="IPR014710">
    <property type="entry name" value="RmlC-like_jellyroll"/>
</dbReference>
<gene>
    <name evidence="1" type="ORF">ACCB05449</name>
</gene>
<name>V9IH77_APICE</name>
<organism evidence="1">
    <name type="scientific">Apis cerana</name>
    <name type="common">Indian honeybee</name>
    <dbReference type="NCBI Taxonomy" id="7461"/>
    <lineage>
        <taxon>Eukaryota</taxon>
        <taxon>Metazoa</taxon>
        <taxon>Ecdysozoa</taxon>
        <taxon>Arthropoda</taxon>
        <taxon>Hexapoda</taxon>
        <taxon>Insecta</taxon>
        <taxon>Pterygota</taxon>
        <taxon>Neoptera</taxon>
        <taxon>Endopterygota</taxon>
        <taxon>Hymenoptera</taxon>
        <taxon>Apocrita</taxon>
        <taxon>Aculeata</taxon>
        <taxon>Apoidea</taxon>
        <taxon>Anthophila</taxon>
        <taxon>Apidae</taxon>
        <taxon>Apis</taxon>
    </lineage>
</organism>
<sequence>MVRAWYMDNSDVDQRLEHHKQPPECISIENLFKITGVEYFQINYKNYKNDNILTELKKKGVIRTKMK</sequence>
<proteinExistence type="evidence at transcript level"/>
<dbReference type="GO" id="GO:0051213">
    <property type="term" value="F:dioxygenase activity"/>
    <property type="evidence" value="ECO:0007669"/>
    <property type="project" value="UniProtKB-KW"/>
</dbReference>
<dbReference type="AlphaFoldDB" id="V9IH77"/>
<keyword evidence="1" id="KW-0223">Dioxygenase</keyword>
<accession>V9IH77</accession>
<protein>
    <submittedName>
        <fullName evidence="1">1,2-dihydroxy-3-keto-5-methylthiopentene dioxygenase</fullName>
    </submittedName>
</protein>
<evidence type="ECO:0000313" key="1">
    <source>
        <dbReference type="EMBL" id="AEY59851.1"/>
    </source>
</evidence>
<reference evidence="1" key="1">
    <citation type="submission" date="2011-11" db="EMBL/GenBank/DDBJ databases">
        <title>Decoding the brain transcriptome of the Eastern honeybee (Apis cerana) based on pyrosequencing.</title>
        <authorList>
            <person name="Sun L."/>
            <person name="Zheng H."/>
            <person name="Wang Y."/>
            <person name="Xie X."/>
            <person name="Zhu Y."/>
            <person name="Gu W."/>
            <person name="Wang S."/>
        </authorList>
    </citation>
    <scope>NUCLEOTIDE SEQUENCE</scope>
    <source>
        <tissue evidence="1">Brain</tissue>
    </source>
</reference>
<dbReference type="Gene3D" id="2.60.120.10">
    <property type="entry name" value="Jelly Rolls"/>
    <property type="match status" value="1"/>
</dbReference>